<dbReference type="EMBL" id="CP071382">
    <property type="protein sequence ID" value="QSV46046.1"/>
    <property type="molecule type" value="Genomic_DNA"/>
</dbReference>
<sequence>MPIDAAAPDPDSLFAILAFRLRYRIDTCVGLKRERPSPPIHQQSRLQTRPSTLILRDCNGTTDYPKTATYRFKIG</sequence>
<dbReference type="RefSeq" id="WP_207163835.1">
    <property type="nucleotide sequence ID" value="NZ_CP071382.1"/>
</dbReference>
<accession>A0ABX7Q3L8</accession>
<evidence type="ECO:0000313" key="2">
    <source>
        <dbReference type="Proteomes" id="UP000663651"/>
    </source>
</evidence>
<evidence type="ECO:0000313" key="1">
    <source>
        <dbReference type="EMBL" id="QSV46046.1"/>
    </source>
</evidence>
<reference evidence="1 2" key="1">
    <citation type="submission" date="2021-03" db="EMBL/GenBank/DDBJ databases">
        <title>Geobacter metallireducens gen. nov. sp. nov., a microorganism capable of coupling the complete oxidation of organic compounds to the reduction of iron and other metals.</title>
        <authorList>
            <person name="Li Y."/>
        </authorList>
    </citation>
    <scope>NUCLEOTIDE SEQUENCE [LARGE SCALE GENOMIC DNA]</scope>
    <source>
        <strain evidence="1 2">Jerry-YX</strain>
    </source>
</reference>
<keyword evidence="2" id="KW-1185">Reference proteome</keyword>
<name>A0ABX7Q3L8_9BACT</name>
<protein>
    <submittedName>
        <fullName evidence="1">Uncharacterized protein</fullName>
    </submittedName>
</protein>
<gene>
    <name evidence="1" type="ORF">JZM60_01765</name>
</gene>
<proteinExistence type="predicted"/>
<dbReference type="Proteomes" id="UP000663651">
    <property type="component" value="Chromosome"/>
</dbReference>
<organism evidence="1 2">
    <name type="scientific">Geobacter benzoatilyticus</name>
    <dbReference type="NCBI Taxonomy" id="2815309"/>
    <lineage>
        <taxon>Bacteria</taxon>
        <taxon>Pseudomonadati</taxon>
        <taxon>Thermodesulfobacteriota</taxon>
        <taxon>Desulfuromonadia</taxon>
        <taxon>Geobacterales</taxon>
        <taxon>Geobacteraceae</taxon>
        <taxon>Geobacter</taxon>
    </lineage>
</organism>